<comment type="caution">
    <text evidence="15">The sequence shown here is derived from an EMBL/GenBank/DDBJ whole genome shotgun (WGS) entry which is preliminary data.</text>
</comment>
<dbReference type="InterPro" id="IPR027379">
    <property type="entry name" value="CLS_N"/>
</dbReference>
<evidence type="ECO:0000256" key="10">
    <source>
        <dbReference type="ARBA" id="ARBA00023209"/>
    </source>
</evidence>
<keyword evidence="6" id="KW-0677">Repeat</keyword>
<evidence type="ECO:0000256" key="8">
    <source>
        <dbReference type="ARBA" id="ARBA00023098"/>
    </source>
</evidence>
<evidence type="ECO:0000256" key="6">
    <source>
        <dbReference type="ARBA" id="ARBA00022737"/>
    </source>
</evidence>
<feature type="transmembrane region" description="Helical" evidence="13">
    <location>
        <begin position="12"/>
        <end position="34"/>
    </location>
</feature>
<keyword evidence="10" id="KW-0594">Phospholipid biosynthesis</keyword>
<organism evidence="15 16">
    <name type="scientific">Amedibacillus dolichus</name>
    <dbReference type="NCBI Taxonomy" id="31971"/>
    <lineage>
        <taxon>Bacteria</taxon>
        <taxon>Bacillati</taxon>
        <taxon>Bacillota</taxon>
        <taxon>Erysipelotrichia</taxon>
        <taxon>Erysipelotrichales</taxon>
        <taxon>Erysipelotrichaceae</taxon>
        <taxon>Amedibacillus</taxon>
    </lineage>
</organism>
<name>A0ABT7UAE7_9FIRM</name>
<evidence type="ECO:0000313" key="16">
    <source>
        <dbReference type="Proteomes" id="UP001529340"/>
    </source>
</evidence>
<dbReference type="Gene3D" id="3.30.870.10">
    <property type="entry name" value="Endonuclease Chain A"/>
    <property type="match status" value="2"/>
</dbReference>
<keyword evidence="2" id="KW-1003">Cell membrane</keyword>
<dbReference type="InterPro" id="IPR022924">
    <property type="entry name" value="Cardiolipin_synthase"/>
</dbReference>
<dbReference type="SUPFAM" id="SSF56024">
    <property type="entry name" value="Phospholipase D/nuclease"/>
    <property type="match status" value="2"/>
</dbReference>
<feature type="transmembrane region" description="Helical" evidence="13">
    <location>
        <begin position="40"/>
        <end position="58"/>
    </location>
</feature>
<gene>
    <name evidence="15" type="primary">cls</name>
    <name evidence="15" type="ORF">QUV96_02875</name>
</gene>
<dbReference type="EC" id="2.7.8.-" evidence="12"/>
<evidence type="ECO:0000313" key="15">
    <source>
        <dbReference type="EMBL" id="MDM8156579.1"/>
    </source>
</evidence>
<dbReference type="Pfam" id="PF13396">
    <property type="entry name" value="PLDc_N"/>
    <property type="match status" value="1"/>
</dbReference>
<reference evidence="15 16" key="3">
    <citation type="submission" date="2023-06" db="EMBL/GenBank/DDBJ databases">
        <authorList>
            <person name="Zeman M."/>
            <person name="Kubasova T."/>
            <person name="Jahodarova E."/>
            <person name="Nykrynova M."/>
            <person name="Rychlik I."/>
        </authorList>
    </citation>
    <scope>NUCLEOTIDE SEQUENCE [LARGE SCALE GENOMIC DNA]</scope>
    <source>
        <strain evidence="15 16">ET39</strain>
    </source>
</reference>
<keyword evidence="9 13" id="KW-0472">Membrane</keyword>
<evidence type="ECO:0000256" key="2">
    <source>
        <dbReference type="ARBA" id="ARBA00022475"/>
    </source>
</evidence>
<dbReference type="PANTHER" id="PTHR21248:SF22">
    <property type="entry name" value="PHOSPHOLIPASE D"/>
    <property type="match status" value="1"/>
</dbReference>
<accession>A0ABT7UAE7</accession>
<keyword evidence="3" id="KW-0444">Lipid biosynthesis</keyword>
<reference evidence="16" key="1">
    <citation type="submission" date="2023-06" db="EMBL/GenBank/DDBJ databases">
        <title>Identification and characterization of horizontal gene transfer across gut microbiota members of farm animals based on homology search.</title>
        <authorList>
            <person name="Zeman M."/>
            <person name="Kubasova T."/>
            <person name="Jahodarova E."/>
            <person name="Nykrynova M."/>
            <person name="Rychlik I."/>
        </authorList>
    </citation>
    <scope>NUCLEOTIDE SEQUENCE [LARGE SCALE GENOMIC DNA]</scope>
    <source>
        <strain evidence="16">ET39</strain>
    </source>
</reference>
<proteinExistence type="predicted"/>
<keyword evidence="16" id="KW-1185">Reference proteome</keyword>
<dbReference type="Proteomes" id="UP001529340">
    <property type="component" value="Unassembled WGS sequence"/>
</dbReference>
<dbReference type="CDD" id="cd09154">
    <property type="entry name" value="PLDc_SMU_988_like_1"/>
    <property type="match status" value="1"/>
</dbReference>
<evidence type="ECO:0000256" key="12">
    <source>
        <dbReference type="NCBIfam" id="TIGR04265"/>
    </source>
</evidence>
<keyword evidence="5 13" id="KW-0812">Transmembrane</keyword>
<evidence type="ECO:0000256" key="9">
    <source>
        <dbReference type="ARBA" id="ARBA00023136"/>
    </source>
</evidence>
<evidence type="ECO:0000259" key="14">
    <source>
        <dbReference type="PROSITE" id="PS50035"/>
    </source>
</evidence>
<evidence type="ECO:0000256" key="5">
    <source>
        <dbReference type="ARBA" id="ARBA00022692"/>
    </source>
</evidence>
<evidence type="ECO:0000256" key="13">
    <source>
        <dbReference type="SAM" id="Phobius"/>
    </source>
</evidence>
<feature type="domain" description="PLD phosphodiesterase" evidence="14">
    <location>
        <begin position="246"/>
        <end position="273"/>
    </location>
</feature>
<dbReference type="PROSITE" id="PS50035">
    <property type="entry name" value="PLD"/>
    <property type="match status" value="2"/>
</dbReference>
<evidence type="ECO:0000256" key="11">
    <source>
        <dbReference type="ARBA" id="ARBA00023264"/>
    </source>
</evidence>
<evidence type="ECO:0000256" key="3">
    <source>
        <dbReference type="ARBA" id="ARBA00022516"/>
    </source>
</evidence>
<dbReference type="Pfam" id="PF13091">
    <property type="entry name" value="PLDc_2"/>
    <property type="match status" value="2"/>
</dbReference>
<sequence>MNLKRILSFFKSKLFFVGLMIIAQLLVLVVLIALLSYQFYWFYLFSVLLSFIASVYIVNREDNPSFKILWVLLIMTVPVMGGLFYILFGGRKVPKELRIRDQRSLEELRHVMKQNQPMIDALRKVQPQAYKQANYCWHSGYFPVYTNCEVTYFPLGEQKFQALVEELKKARRFIFLEYFIIAEGIMWNTVLDILKDKVKEGVDVRLIYDDAGCITTLPPRYHETLRRYGIKAKVFNPIEPHLAMQMNNRDHRKIVVIDGEVAFTGGVNLADEYINRYERFGHWKDMAVMVKGAAVQTFTVLFLQFWNFDEPVKSDPLQFASQEQRTYPETGYVIPFCDSPTDEDYVGQQTHINLINSASRYLYATTPYLVIDQETRMALTLAAKNGVDVRILVPHIPDKKIVFEVTRSNYERLIQNGVRIYEYTPGFVHGKVMLADDQSAVVGTVNMDYRSYYLHYECGVWMYQTGCLKEIRKDLEEAFAISHEVTLEECRNISILRRFIRAFLNIISPIM</sequence>
<reference evidence="15 16" key="2">
    <citation type="submission" date="2023-06" db="EMBL/GenBank/DDBJ databases">
        <title>Identification and characterization of horizontal gene transfer across gut microbiota members of farm animals based on homology search.</title>
        <authorList>
            <person name="Schwarzerova J."/>
            <person name="Nykrynova M."/>
            <person name="Jureckova K."/>
            <person name="Cejkova D."/>
            <person name="Rychlik I."/>
        </authorList>
    </citation>
    <scope>NUCLEOTIDE SEQUENCE [LARGE SCALE GENOMIC DNA]</scope>
    <source>
        <strain evidence="15 16">ET39</strain>
    </source>
</reference>
<dbReference type="PANTHER" id="PTHR21248">
    <property type="entry name" value="CARDIOLIPIN SYNTHASE"/>
    <property type="match status" value="1"/>
</dbReference>
<dbReference type="InterPro" id="IPR001736">
    <property type="entry name" value="PLipase_D/transphosphatidylase"/>
</dbReference>
<protein>
    <recommendedName>
        <fullName evidence="12">Cardiolipin synthase</fullName>
        <ecNumber evidence="12">2.7.8.-</ecNumber>
    </recommendedName>
</protein>
<evidence type="ECO:0000256" key="4">
    <source>
        <dbReference type="ARBA" id="ARBA00022679"/>
    </source>
</evidence>
<feature type="domain" description="PLD phosphodiesterase" evidence="14">
    <location>
        <begin position="424"/>
        <end position="451"/>
    </location>
</feature>
<keyword evidence="8" id="KW-0443">Lipid metabolism</keyword>
<dbReference type="RefSeq" id="WP_289607048.1">
    <property type="nucleotide sequence ID" value="NZ_JAUDCG010000008.1"/>
</dbReference>
<dbReference type="CDD" id="cd09160">
    <property type="entry name" value="PLDc_SMU_988_like_2"/>
    <property type="match status" value="1"/>
</dbReference>
<dbReference type="EMBL" id="JAUDCG010000008">
    <property type="protein sequence ID" value="MDM8156579.1"/>
    <property type="molecule type" value="Genomic_DNA"/>
</dbReference>
<feature type="transmembrane region" description="Helical" evidence="13">
    <location>
        <begin position="70"/>
        <end position="88"/>
    </location>
</feature>
<evidence type="ECO:0000256" key="7">
    <source>
        <dbReference type="ARBA" id="ARBA00022989"/>
    </source>
</evidence>
<dbReference type="InterPro" id="IPR025202">
    <property type="entry name" value="PLD-like_dom"/>
</dbReference>
<comment type="subcellular location">
    <subcellularLocation>
        <location evidence="1">Cell membrane</location>
        <topology evidence="1">Multi-pass membrane protein</topology>
    </subcellularLocation>
</comment>
<keyword evidence="11" id="KW-1208">Phospholipid metabolism</keyword>
<evidence type="ECO:0000256" key="1">
    <source>
        <dbReference type="ARBA" id="ARBA00004651"/>
    </source>
</evidence>
<dbReference type="NCBIfam" id="TIGR04265">
    <property type="entry name" value="bac_cardiolipin"/>
    <property type="match status" value="1"/>
</dbReference>
<keyword evidence="4" id="KW-0808">Transferase</keyword>
<dbReference type="SMART" id="SM00155">
    <property type="entry name" value="PLDc"/>
    <property type="match status" value="2"/>
</dbReference>
<keyword evidence="7 13" id="KW-1133">Transmembrane helix</keyword>